<dbReference type="OrthoDB" id="197257at2"/>
<proteinExistence type="predicted"/>
<dbReference type="PANTHER" id="PTHR40269">
    <property type="entry name" value="OUTER MEMBRANE PROTEIN-RELATED"/>
    <property type="match status" value="1"/>
</dbReference>
<evidence type="ECO:0000256" key="1">
    <source>
        <dbReference type="SAM" id="MobiDB-lite"/>
    </source>
</evidence>
<dbReference type="EMBL" id="FUZV01000002">
    <property type="protein sequence ID" value="SKC82056.1"/>
    <property type="molecule type" value="Genomic_DNA"/>
</dbReference>
<feature type="compositionally biased region" description="Low complexity" evidence="1">
    <location>
        <begin position="435"/>
        <end position="461"/>
    </location>
</feature>
<evidence type="ECO:0008006" key="5">
    <source>
        <dbReference type="Google" id="ProtNLM"/>
    </source>
</evidence>
<feature type="compositionally biased region" description="Low complexity" evidence="1">
    <location>
        <begin position="349"/>
        <end position="359"/>
    </location>
</feature>
<organism evidence="3 4">
    <name type="scientific">Pseudoxanthomonas indica</name>
    <dbReference type="NCBI Taxonomy" id="428993"/>
    <lineage>
        <taxon>Bacteria</taxon>
        <taxon>Pseudomonadati</taxon>
        <taxon>Pseudomonadota</taxon>
        <taxon>Gammaproteobacteria</taxon>
        <taxon>Lysobacterales</taxon>
        <taxon>Lysobacteraceae</taxon>
        <taxon>Pseudoxanthomonas</taxon>
    </lineage>
</organism>
<dbReference type="PANTHER" id="PTHR40269:SF1">
    <property type="entry name" value="OUTER MEMBRANE PROTEIN"/>
    <property type="match status" value="1"/>
</dbReference>
<dbReference type="Pfam" id="PF11737">
    <property type="entry name" value="DUF3300"/>
    <property type="match status" value="1"/>
</dbReference>
<reference evidence="3 4" key="1">
    <citation type="submission" date="2017-02" db="EMBL/GenBank/DDBJ databases">
        <authorList>
            <person name="Peterson S.W."/>
        </authorList>
    </citation>
    <scope>NUCLEOTIDE SEQUENCE [LARGE SCALE GENOMIC DNA]</scope>
    <source>
        <strain evidence="3 4">P15</strain>
    </source>
</reference>
<feature type="chain" id="PRO_5012979097" description="DUF3300 domain-containing protein" evidence="2">
    <location>
        <begin position="21"/>
        <end position="531"/>
    </location>
</feature>
<gene>
    <name evidence="3" type="ORF">SAMN06296058_3596</name>
</gene>
<protein>
    <recommendedName>
        <fullName evidence="5">DUF3300 domain-containing protein</fullName>
    </recommendedName>
</protein>
<feature type="compositionally biased region" description="Low complexity" evidence="1">
    <location>
        <begin position="474"/>
        <end position="505"/>
    </location>
</feature>
<sequence length="531" mass="55740">MRYSLVTSALIAALALSACKKEAPTPAATPPAATPAASSAAPAPAPVPAAKEAVFEQAELDQMVAPIALYPDSLLAQVLMAATYPGDVADAVTWSKANPKAQGDEAVKQVATQPWDPSVQSLVAFPQALALMGQDPGWVQRLGDAFLAQPDDVMDAVQRLRRQAQAAGNLQSNEYQKVAVQPAAGGGSAPAQSSAAVAADSGGGGGGDQIIVIEPASPDVVYVPSYNPTTVYGAWAYPSYPPAYYPPPSAYYPVGTALASGLAFGVGLAITDSLWGGFDWNDNDVDINVNRYNNVNVNNRLDVNQNRWTHDPRHRDGVPYRDSANRERNGRQLDGADRRNEFRGDDASRAQARARASESMQRRGVDAPARNNQQARDSARQARDQAGRSHAGRDLDNLNQRQPRPQAGGRDAARDRAASTASSHQARDRAHSGENRSASANRPRSSQANNAARNNARQHNAGSNRGGGSAQNNAFAGASRSGGSHAATQRGNNSRAAGNRSTASARGGGGGHQVNRASHPPQRQGGGGRHR</sequence>
<name>A0A1T5M1E8_9GAMM</name>
<feature type="region of interest" description="Disordered" evidence="1">
    <location>
        <begin position="306"/>
        <end position="531"/>
    </location>
</feature>
<dbReference type="InterPro" id="IPR021728">
    <property type="entry name" value="DUF3300"/>
</dbReference>
<evidence type="ECO:0000313" key="4">
    <source>
        <dbReference type="Proteomes" id="UP000190341"/>
    </source>
</evidence>
<keyword evidence="2" id="KW-0732">Signal</keyword>
<dbReference type="STRING" id="428993.SAMN06296058_3596"/>
<feature type="signal peptide" evidence="2">
    <location>
        <begin position="1"/>
        <end position="20"/>
    </location>
</feature>
<feature type="compositionally biased region" description="Basic and acidic residues" evidence="1">
    <location>
        <begin position="308"/>
        <end position="348"/>
    </location>
</feature>
<evidence type="ECO:0000256" key="2">
    <source>
        <dbReference type="SAM" id="SignalP"/>
    </source>
</evidence>
<dbReference type="PROSITE" id="PS51257">
    <property type="entry name" value="PROKAR_LIPOPROTEIN"/>
    <property type="match status" value="1"/>
</dbReference>
<dbReference type="RefSeq" id="WP_079726100.1">
    <property type="nucleotide sequence ID" value="NZ_BMCL01000004.1"/>
</dbReference>
<evidence type="ECO:0000313" key="3">
    <source>
        <dbReference type="EMBL" id="SKC82056.1"/>
    </source>
</evidence>
<feature type="compositionally biased region" description="Basic and acidic residues" evidence="1">
    <location>
        <begin position="377"/>
        <end position="396"/>
    </location>
</feature>
<feature type="compositionally biased region" description="Basic and acidic residues" evidence="1">
    <location>
        <begin position="425"/>
        <end position="434"/>
    </location>
</feature>
<accession>A0A1T5M1E8</accession>
<dbReference type="AlphaFoldDB" id="A0A1T5M1E8"/>
<dbReference type="Proteomes" id="UP000190341">
    <property type="component" value="Unassembled WGS sequence"/>
</dbReference>
<feature type="region of interest" description="Disordered" evidence="1">
    <location>
        <begin position="24"/>
        <end position="44"/>
    </location>
</feature>
<keyword evidence="4" id="KW-1185">Reference proteome</keyword>